<dbReference type="GO" id="GO:0000917">
    <property type="term" value="P:division septum assembly"/>
    <property type="evidence" value="ECO:0007669"/>
    <property type="project" value="UniProtKB-KW"/>
</dbReference>
<dbReference type="FunFam" id="3.40.50.300:FF:000098">
    <property type="entry name" value="Probable GTP-binding protein EngB"/>
    <property type="match status" value="1"/>
</dbReference>
<feature type="domain" description="EngB-type G" evidence="11">
    <location>
        <begin position="22"/>
        <end position="194"/>
    </location>
</feature>
<keyword evidence="8 10" id="KW-0717">Septation</keyword>
<evidence type="ECO:0000256" key="1">
    <source>
        <dbReference type="ARBA" id="ARBA00001946"/>
    </source>
</evidence>
<keyword evidence="5 10" id="KW-0547">Nucleotide-binding</keyword>
<keyword evidence="4" id="KW-0479">Metal-binding</keyword>
<comment type="function">
    <text evidence="10">Necessary for normal cell division and for the maintenance of normal septation.</text>
</comment>
<dbReference type="PANTHER" id="PTHR11649">
    <property type="entry name" value="MSS1/TRME-RELATED GTP-BINDING PROTEIN"/>
    <property type="match status" value="1"/>
</dbReference>
<evidence type="ECO:0000256" key="8">
    <source>
        <dbReference type="ARBA" id="ARBA00023210"/>
    </source>
</evidence>
<evidence type="ECO:0000256" key="4">
    <source>
        <dbReference type="ARBA" id="ARBA00022723"/>
    </source>
</evidence>
<evidence type="ECO:0000313" key="12">
    <source>
        <dbReference type="EMBL" id="ATW28575.1"/>
    </source>
</evidence>
<name>A0A3G1L282_FORW1</name>
<evidence type="ECO:0000256" key="5">
    <source>
        <dbReference type="ARBA" id="ARBA00022741"/>
    </source>
</evidence>
<dbReference type="SUPFAM" id="SSF52540">
    <property type="entry name" value="P-loop containing nucleoside triphosphate hydrolases"/>
    <property type="match status" value="1"/>
</dbReference>
<dbReference type="GO" id="GO:0046872">
    <property type="term" value="F:metal ion binding"/>
    <property type="evidence" value="ECO:0007669"/>
    <property type="project" value="UniProtKB-KW"/>
</dbReference>
<dbReference type="InterPro" id="IPR019987">
    <property type="entry name" value="GTP-bd_ribosome_bio_YsxC"/>
</dbReference>
<evidence type="ECO:0000256" key="10">
    <source>
        <dbReference type="HAMAP-Rule" id="MF_00321"/>
    </source>
</evidence>
<dbReference type="AlphaFoldDB" id="A0A3G1L282"/>
<evidence type="ECO:0000256" key="2">
    <source>
        <dbReference type="ARBA" id="ARBA00009638"/>
    </source>
</evidence>
<dbReference type="PROSITE" id="PS51706">
    <property type="entry name" value="G_ENGB"/>
    <property type="match status" value="1"/>
</dbReference>
<protein>
    <recommendedName>
        <fullName evidence="10">Probable GTP-binding protein EngB</fullName>
    </recommendedName>
</protein>
<keyword evidence="9 10" id="KW-0131">Cell cycle</keyword>
<accession>A0A3G1L282</accession>
<dbReference type="OrthoDB" id="9804921at2"/>
<evidence type="ECO:0000256" key="9">
    <source>
        <dbReference type="ARBA" id="ARBA00023306"/>
    </source>
</evidence>
<dbReference type="EMBL" id="CP017634">
    <property type="protein sequence ID" value="ATW28575.1"/>
    <property type="molecule type" value="Genomic_DNA"/>
</dbReference>
<comment type="cofactor">
    <cofactor evidence="1">
        <name>Mg(2+)</name>
        <dbReference type="ChEBI" id="CHEBI:18420"/>
    </cofactor>
</comment>
<dbReference type="Gene3D" id="3.40.50.300">
    <property type="entry name" value="P-loop containing nucleotide triphosphate hydrolases"/>
    <property type="match status" value="1"/>
</dbReference>
<evidence type="ECO:0000256" key="3">
    <source>
        <dbReference type="ARBA" id="ARBA00022618"/>
    </source>
</evidence>
<dbReference type="CDD" id="cd01876">
    <property type="entry name" value="YihA_EngB"/>
    <property type="match status" value="1"/>
</dbReference>
<organism evidence="12 13">
    <name type="scientific">Formimonas warabiya</name>
    <dbReference type="NCBI Taxonomy" id="1761012"/>
    <lineage>
        <taxon>Bacteria</taxon>
        <taxon>Bacillati</taxon>
        <taxon>Bacillota</taxon>
        <taxon>Clostridia</taxon>
        <taxon>Eubacteriales</taxon>
        <taxon>Peptococcaceae</taxon>
        <taxon>Candidatus Formimonas</taxon>
    </lineage>
</organism>
<evidence type="ECO:0000259" key="11">
    <source>
        <dbReference type="PROSITE" id="PS51706"/>
    </source>
</evidence>
<evidence type="ECO:0000313" key="13">
    <source>
        <dbReference type="Proteomes" id="UP000323521"/>
    </source>
</evidence>
<keyword evidence="13" id="KW-1185">Reference proteome</keyword>
<dbReference type="PANTHER" id="PTHR11649:SF13">
    <property type="entry name" value="ENGB-TYPE G DOMAIN-CONTAINING PROTEIN"/>
    <property type="match status" value="1"/>
</dbReference>
<dbReference type="KEGG" id="fwa:DCMF_12600"/>
<reference evidence="12 13" key="1">
    <citation type="submission" date="2016-10" db="EMBL/GenBank/DDBJ databases">
        <title>Complete Genome Sequence of Peptococcaceae strain DCMF.</title>
        <authorList>
            <person name="Edwards R.J."/>
            <person name="Holland S.I."/>
            <person name="Deshpande N.P."/>
            <person name="Wong Y.K."/>
            <person name="Ertan H."/>
            <person name="Manefield M."/>
            <person name="Russell T.L."/>
            <person name="Lee M.J."/>
        </authorList>
    </citation>
    <scope>NUCLEOTIDE SEQUENCE [LARGE SCALE GENOMIC DNA]</scope>
    <source>
        <strain evidence="12 13">DCMF</strain>
    </source>
</reference>
<dbReference type="InterPro" id="IPR027417">
    <property type="entry name" value="P-loop_NTPase"/>
</dbReference>
<dbReference type="GO" id="GO:0005525">
    <property type="term" value="F:GTP binding"/>
    <property type="evidence" value="ECO:0007669"/>
    <property type="project" value="UniProtKB-UniRule"/>
</dbReference>
<comment type="similarity">
    <text evidence="2 10">Belongs to the TRAFAC class TrmE-Era-EngA-EngB-Septin-like GTPase superfamily. EngB GTPase family.</text>
</comment>
<sequence length="199" mass="22956">MTVKRSEYVASAVTPSQYPEACYPEIALVGRSNVGKSSLINRLVNRRNLARTSSQPGKTQTINFYLINAAWYFVDLPGYGFARVSHNTREHWRTMIEKYLSQRSTIQQVWQLVDLRHPPTEQDQQMVQWLSHYRFPKLIIATKADKISKSQRVKNLGIIRNRLDVPETELISFSAESGEGKEKLLSEIEKILGYQEEVL</sequence>
<keyword evidence="7 10" id="KW-0342">GTP-binding</keyword>
<dbReference type="Proteomes" id="UP000323521">
    <property type="component" value="Chromosome"/>
</dbReference>
<dbReference type="HAMAP" id="MF_00321">
    <property type="entry name" value="GTPase_EngB"/>
    <property type="match status" value="1"/>
</dbReference>
<dbReference type="NCBIfam" id="TIGR03598">
    <property type="entry name" value="GTPase_YsxC"/>
    <property type="match status" value="1"/>
</dbReference>
<gene>
    <name evidence="10" type="primary">engB</name>
    <name evidence="12" type="ORF">DCMF_12600</name>
</gene>
<dbReference type="GO" id="GO:0005829">
    <property type="term" value="C:cytosol"/>
    <property type="evidence" value="ECO:0007669"/>
    <property type="project" value="TreeGrafter"/>
</dbReference>
<proteinExistence type="inferred from homology"/>
<evidence type="ECO:0000256" key="6">
    <source>
        <dbReference type="ARBA" id="ARBA00022842"/>
    </source>
</evidence>
<dbReference type="InterPro" id="IPR006073">
    <property type="entry name" value="GTP-bd"/>
</dbReference>
<evidence type="ECO:0000256" key="7">
    <source>
        <dbReference type="ARBA" id="ARBA00023134"/>
    </source>
</evidence>
<keyword evidence="3 10" id="KW-0132">Cell division</keyword>
<dbReference type="Pfam" id="PF01926">
    <property type="entry name" value="MMR_HSR1"/>
    <property type="match status" value="1"/>
</dbReference>
<dbReference type="InterPro" id="IPR030393">
    <property type="entry name" value="G_ENGB_dom"/>
</dbReference>
<keyword evidence="6" id="KW-0460">Magnesium</keyword>